<evidence type="ECO:0000256" key="7">
    <source>
        <dbReference type="ARBA" id="ARBA00023242"/>
    </source>
</evidence>
<proteinExistence type="inferred from homology"/>
<dbReference type="InterPro" id="IPR048351">
    <property type="entry name" value="SOK_DIX"/>
</dbReference>
<dbReference type="Gene3D" id="3.30.730.10">
    <property type="entry name" value="AP2/ERF domain"/>
    <property type="match status" value="1"/>
</dbReference>
<evidence type="ECO:0000256" key="2">
    <source>
        <dbReference type="ARBA" id="ARBA00022745"/>
    </source>
</evidence>
<comment type="similarity">
    <text evidence="8">Belongs to the AP2/ERF transcription factor family. ERF subfamily.</text>
</comment>
<keyword evidence="4" id="KW-0238">DNA-binding</keyword>
<feature type="region of interest" description="Disordered" evidence="9">
    <location>
        <begin position="226"/>
        <end position="270"/>
    </location>
</feature>
<dbReference type="PANTHER" id="PTHR31657">
    <property type="entry name" value="ETHYLENE-RESPONSIVE TRANSCRIPTION FACTOR ERF061"/>
    <property type="match status" value="1"/>
</dbReference>
<dbReference type="InterPro" id="IPR016177">
    <property type="entry name" value="DNA-bd_dom_sf"/>
</dbReference>
<dbReference type="EMBL" id="JACMSC010000011">
    <property type="protein sequence ID" value="KAG6500423.1"/>
    <property type="molecule type" value="Genomic_DNA"/>
</dbReference>
<dbReference type="PRINTS" id="PR00367">
    <property type="entry name" value="ETHRSPELEMNT"/>
</dbReference>
<feature type="domain" description="AP2/ERF" evidence="10">
    <location>
        <begin position="655"/>
        <end position="712"/>
    </location>
</feature>
<dbReference type="GO" id="GO:0000976">
    <property type="term" value="F:transcription cis-regulatory region binding"/>
    <property type="evidence" value="ECO:0007669"/>
    <property type="project" value="UniProtKB-ARBA"/>
</dbReference>
<feature type="region of interest" description="Disordered" evidence="9">
    <location>
        <begin position="626"/>
        <end position="652"/>
    </location>
</feature>
<dbReference type="FunFam" id="3.30.730.10:FF:000001">
    <property type="entry name" value="Ethylene-responsive transcription factor 2"/>
    <property type="match status" value="1"/>
</dbReference>
<organism evidence="11 12">
    <name type="scientific">Zingiber officinale</name>
    <name type="common">Ginger</name>
    <name type="synonym">Amomum zingiber</name>
    <dbReference type="NCBI Taxonomy" id="94328"/>
    <lineage>
        <taxon>Eukaryota</taxon>
        <taxon>Viridiplantae</taxon>
        <taxon>Streptophyta</taxon>
        <taxon>Embryophyta</taxon>
        <taxon>Tracheophyta</taxon>
        <taxon>Spermatophyta</taxon>
        <taxon>Magnoliopsida</taxon>
        <taxon>Liliopsida</taxon>
        <taxon>Zingiberales</taxon>
        <taxon>Zingiberaceae</taxon>
        <taxon>Zingiber</taxon>
    </lineage>
</organism>
<evidence type="ECO:0000313" key="12">
    <source>
        <dbReference type="Proteomes" id="UP000734854"/>
    </source>
</evidence>
<evidence type="ECO:0000256" key="6">
    <source>
        <dbReference type="ARBA" id="ARBA00023163"/>
    </source>
</evidence>
<evidence type="ECO:0000256" key="5">
    <source>
        <dbReference type="ARBA" id="ARBA00023159"/>
    </source>
</evidence>
<dbReference type="Proteomes" id="UP000734854">
    <property type="component" value="Unassembled WGS sequence"/>
</dbReference>
<dbReference type="GO" id="GO:0005634">
    <property type="term" value="C:nucleus"/>
    <property type="evidence" value="ECO:0007669"/>
    <property type="project" value="UniProtKB-SubCell"/>
</dbReference>
<evidence type="ECO:0000256" key="8">
    <source>
        <dbReference type="ARBA" id="ARBA00024343"/>
    </source>
</evidence>
<dbReference type="Pfam" id="PF06136">
    <property type="entry name" value="SOK"/>
    <property type="match status" value="1"/>
</dbReference>
<dbReference type="Pfam" id="PF00847">
    <property type="entry name" value="AP2"/>
    <property type="match status" value="1"/>
</dbReference>
<keyword evidence="12" id="KW-1185">Reference proteome</keyword>
<dbReference type="AlphaFoldDB" id="A0A8J5KV09"/>
<sequence length="819" mass="89052">MAEDPLLLRLISTIHVRKGKKAQWVARLPHRAIPKGRPMQLLSKQQQINGRVEDNTDGKKTGTENGQLEHPHFIELPYLPNHQLQLKDVIERLSFLRGKGMPSLFSWSCKRSYKNGYVWNDLADNDVIYPADGVEYVLKGSEIFPGAYDRFQHLPASSRQPKALLAPRKLRLEFEDDDKAEGVDDEATEEERMGSKLAVGGKKPVGYSRLRGVSTEEMERVDGRVATHHHAPTELPLDDSSPLSSSSSDKPPNHAYPAAVAGGGGSQRFEDVNSAPELGLSRNSVLLQLIACGSAALKGRSTPSSGAVKAAAAAANSASAAAAAASGGGERHISVLHRGALSRLAGRAADDESQCYSEHPRYCHPLVEDKEYFSGSIVERSRGGGPPEPVLQKSSSYKEERSAKLGIAGDEERAAGKEEARGKCIPGRRRCSVKQAHPSASISDLAKFKPDALYDYCQQSVASGQLPVELQFTVHVACVYSPKAEANLLLIPSAGLQFIATSEETKPLPTLSGKAVALLALLYRSGMATAIDLYSSIPVFSSSDPLREALEPFIRAASSLDPLSSSFSSFYLPQNPSFELAMPLGHATEMLPQSPSSVGLNCLSPAQIQQVQAQFHRQQLIQAPADRRSQRNINSLAPQPPPMKRKGSPTKPAKLFRGVRQRHWGKWVAEIRLPRNRTRLWLGTFDAAEEAALAYDKAAFMLRGDGARLNFPEFRHGAAHLGPPLHPAVDGKLQAVCHTLGISGKQGATPPCPVASEGSTEDNKSDSSSWAEEEEDSSAAEPAMQHLDFTEAPWDESETFVLRKYPSWEIDWDSILSSD</sequence>
<accession>A0A8J5KV09</accession>
<feature type="region of interest" description="Disordered" evidence="9">
    <location>
        <begin position="176"/>
        <end position="200"/>
    </location>
</feature>
<dbReference type="CDD" id="cd00018">
    <property type="entry name" value="AP2"/>
    <property type="match status" value="1"/>
</dbReference>
<evidence type="ECO:0000256" key="1">
    <source>
        <dbReference type="ARBA" id="ARBA00004123"/>
    </source>
</evidence>
<dbReference type="InterPro" id="IPR036955">
    <property type="entry name" value="AP2/ERF_dom_sf"/>
</dbReference>
<dbReference type="SMART" id="SM00380">
    <property type="entry name" value="AP2"/>
    <property type="match status" value="1"/>
</dbReference>
<feature type="compositionally biased region" description="Basic and acidic residues" evidence="9">
    <location>
        <begin position="51"/>
        <end position="66"/>
    </location>
</feature>
<evidence type="ECO:0000256" key="9">
    <source>
        <dbReference type="SAM" id="MobiDB-lite"/>
    </source>
</evidence>
<protein>
    <recommendedName>
        <fullName evidence="10">AP2/ERF domain-containing protein</fullName>
    </recommendedName>
</protein>
<feature type="region of interest" description="Disordered" evidence="9">
    <location>
        <begin position="378"/>
        <end position="404"/>
    </location>
</feature>
<keyword evidence="5" id="KW-0010">Activator</keyword>
<evidence type="ECO:0000256" key="3">
    <source>
        <dbReference type="ARBA" id="ARBA00023015"/>
    </source>
</evidence>
<keyword evidence="7" id="KW-0539">Nucleus</keyword>
<name>A0A8J5KV09_ZINOF</name>
<dbReference type="InterPro" id="IPR051758">
    <property type="entry name" value="ERF/AP2-like"/>
</dbReference>
<keyword evidence="2" id="KW-0936">Ethylene signaling pathway</keyword>
<dbReference type="PANTHER" id="PTHR31657:SF73">
    <property type="entry name" value="OS02G0752800 PROTEIN"/>
    <property type="match status" value="1"/>
</dbReference>
<feature type="compositionally biased region" description="Low complexity" evidence="9">
    <location>
        <begin position="238"/>
        <end position="250"/>
    </location>
</feature>
<gene>
    <name evidence="11" type="ORF">ZIOFF_040268</name>
</gene>
<feature type="compositionally biased region" description="Acidic residues" evidence="9">
    <location>
        <begin position="176"/>
        <end position="189"/>
    </location>
</feature>
<reference evidence="11 12" key="1">
    <citation type="submission" date="2020-08" db="EMBL/GenBank/DDBJ databases">
        <title>Plant Genome Project.</title>
        <authorList>
            <person name="Zhang R.-G."/>
        </authorList>
    </citation>
    <scope>NUCLEOTIDE SEQUENCE [LARGE SCALE GENOMIC DNA]</scope>
    <source>
        <tissue evidence="11">Rhizome</tissue>
    </source>
</reference>
<dbReference type="SUPFAM" id="SSF54171">
    <property type="entry name" value="DNA-binding domain"/>
    <property type="match status" value="1"/>
</dbReference>
<dbReference type="GO" id="GO:0009873">
    <property type="term" value="P:ethylene-activated signaling pathway"/>
    <property type="evidence" value="ECO:0007669"/>
    <property type="project" value="UniProtKB-KW"/>
</dbReference>
<keyword evidence="6" id="KW-0804">Transcription</keyword>
<dbReference type="PROSITE" id="PS51032">
    <property type="entry name" value="AP2_ERF"/>
    <property type="match status" value="1"/>
</dbReference>
<dbReference type="GO" id="GO:0003700">
    <property type="term" value="F:DNA-binding transcription factor activity"/>
    <property type="evidence" value="ECO:0007669"/>
    <property type="project" value="InterPro"/>
</dbReference>
<feature type="region of interest" description="Disordered" evidence="9">
    <location>
        <begin position="744"/>
        <end position="792"/>
    </location>
</feature>
<evidence type="ECO:0000256" key="4">
    <source>
        <dbReference type="ARBA" id="ARBA00023125"/>
    </source>
</evidence>
<comment type="subcellular location">
    <subcellularLocation>
        <location evidence="1">Nucleus</location>
    </subcellularLocation>
</comment>
<evidence type="ECO:0000259" key="10">
    <source>
        <dbReference type="PROSITE" id="PS51032"/>
    </source>
</evidence>
<dbReference type="InterPro" id="IPR001471">
    <property type="entry name" value="AP2/ERF_dom"/>
</dbReference>
<feature type="region of interest" description="Disordered" evidence="9">
    <location>
        <begin position="44"/>
        <end position="66"/>
    </location>
</feature>
<keyword evidence="3" id="KW-0805">Transcription regulation</keyword>
<comment type="caution">
    <text evidence="11">The sequence shown here is derived from an EMBL/GenBank/DDBJ whole genome shotgun (WGS) entry which is preliminary data.</text>
</comment>
<evidence type="ECO:0000313" key="11">
    <source>
        <dbReference type="EMBL" id="KAG6500423.1"/>
    </source>
</evidence>